<sequence>MFYLSLVSQIILKCVVENSLIFYSFFSDYLDPFLSETWGNTGDVMGFRSVLKLTPTHPRNPHYRTVCEQIKASSTKPPFCVPYHHKIFDSIS</sequence>
<comment type="caution">
    <text evidence="1">The sequence shown here is derived from an EMBL/GenBank/DDBJ whole genome shotgun (WGS) entry which is preliminary data.</text>
</comment>
<reference evidence="1" key="1">
    <citation type="submission" date="2019-08" db="EMBL/GenBank/DDBJ databases">
        <title>The genome of the North American firefly Photinus pyralis.</title>
        <authorList>
            <consortium name="Photinus pyralis genome working group"/>
            <person name="Fallon T.R."/>
            <person name="Sander Lower S.E."/>
            <person name="Weng J.-K."/>
        </authorList>
    </citation>
    <scope>NUCLEOTIDE SEQUENCE</scope>
    <source>
        <strain evidence="1">TRF0915ILg1</strain>
        <tissue evidence="1">Whole body</tissue>
    </source>
</reference>
<dbReference type="AlphaFoldDB" id="A0A8K0DHL7"/>
<organism evidence="1 2">
    <name type="scientific">Ignelater luminosus</name>
    <name type="common">Cucubano</name>
    <name type="synonym">Pyrophorus luminosus</name>
    <dbReference type="NCBI Taxonomy" id="2038154"/>
    <lineage>
        <taxon>Eukaryota</taxon>
        <taxon>Metazoa</taxon>
        <taxon>Ecdysozoa</taxon>
        <taxon>Arthropoda</taxon>
        <taxon>Hexapoda</taxon>
        <taxon>Insecta</taxon>
        <taxon>Pterygota</taxon>
        <taxon>Neoptera</taxon>
        <taxon>Endopterygota</taxon>
        <taxon>Coleoptera</taxon>
        <taxon>Polyphaga</taxon>
        <taxon>Elateriformia</taxon>
        <taxon>Elateroidea</taxon>
        <taxon>Elateridae</taxon>
        <taxon>Agrypninae</taxon>
        <taxon>Pyrophorini</taxon>
        <taxon>Ignelater</taxon>
    </lineage>
</organism>
<feature type="non-terminal residue" evidence="1">
    <location>
        <position position="92"/>
    </location>
</feature>
<name>A0A8K0DHL7_IGNLU</name>
<gene>
    <name evidence="1" type="ORF">ILUMI_02452</name>
</gene>
<evidence type="ECO:0000313" key="1">
    <source>
        <dbReference type="EMBL" id="KAF2903722.1"/>
    </source>
</evidence>
<dbReference type="OrthoDB" id="6719909at2759"/>
<dbReference type="Proteomes" id="UP000801492">
    <property type="component" value="Unassembled WGS sequence"/>
</dbReference>
<protein>
    <submittedName>
        <fullName evidence="1">Uncharacterized protein</fullName>
    </submittedName>
</protein>
<evidence type="ECO:0000313" key="2">
    <source>
        <dbReference type="Proteomes" id="UP000801492"/>
    </source>
</evidence>
<keyword evidence="2" id="KW-1185">Reference proteome</keyword>
<dbReference type="EMBL" id="VTPC01000945">
    <property type="protein sequence ID" value="KAF2903722.1"/>
    <property type="molecule type" value="Genomic_DNA"/>
</dbReference>
<proteinExistence type="predicted"/>
<accession>A0A8K0DHL7</accession>